<dbReference type="EMBL" id="HQ162668">
    <property type="protein sequence ID" value="AEC04667.1"/>
    <property type="molecule type" value="Genomic_DNA"/>
</dbReference>
<evidence type="ECO:0000313" key="5">
    <source>
        <dbReference type="EMBL" id="AFY10927.1"/>
    </source>
</evidence>
<organism evidence="3">
    <name type="scientific">Pasteurella multocida</name>
    <dbReference type="NCBI Taxonomy" id="747"/>
    <lineage>
        <taxon>Bacteria</taxon>
        <taxon>Pseudomonadati</taxon>
        <taxon>Pseudomonadota</taxon>
        <taxon>Gammaproteobacteria</taxon>
        <taxon>Pasteurellales</taxon>
        <taxon>Pasteurellaceae</taxon>
        <taxon>Pasteurella</taxon>
    </lineage>
</organism>
<dbReference type="EMBL" id="JX987237">
    <property type="protein sequence ID" value="AFY10919.1"/>
    <property type="molecule type" value="Genomic_DNA"/>
</dbReference>
<evidence type="ECO:0000256" key="1">
    <source>
        <dbReference type="SAM" id="Coils"/>
    </source>
</evidence>
<dbReference type="PANTHER" id="PTHR12526">
    <property type="entry name" value="GLYCOSYLTRANSFERASE"/>
    <property type="match status" value="1"/>
</dbReference>
<name>F4ZLT6_PASMD</name>
<dbReference type="PANTHER" id="PTHR12526:SF630">
    <property type="entry name" value="GLYCOSYLTRANSFERASE"/>
    <property type="match status" value="1"/>
</dbReference>
<feature type="domain" description="Glycosyl transferase family 1" evidence="2">
    <location>
        <begin position="201"/>
        <end position="366"/>
    </location>
</feature>
<accession>F4ZLT6</accession>
<dbReference type="EMBL" id="JX987238">
    <property type="protein sequence ID" value="AFY10927.1"/>
    <property type="molecule type" value="Genomic_DNA"/>
</dbReference>
<dbReference type="SUPFAM" id="SSF53756">
    <property type="entry name" value="UDP-Glycosyltransferase/glycogen phosphorylase"/>
    <property type="match status" value="1"/>
</dbReference>
<dbReference type="CDD" id="cd03811">
    <property type="entry name" value="GT4_GT28_WabH-like"/>
    <property type="match status" value="1"/>
</dbReference>
<gene>
    <name evidence="3" type="primary">pm1138</name>
    <name evidence="4" type="synonym">gatE</name>
</gene>
<dbReference type="Pfam" id="PF00534">
    <property type="entry name" value="Glycos_transf_1"/>
    <property type="match status" value="1"/>
</dbReference>
<dbReference type="GO" id="GO:1901135">
    <property type="term" value="P:carbohydrate derivative metabolic process"/>
    <property type="evidence" value="ECO:0007669"/>
    <property type="project" value="UniProtKB-ARBA"/>
</dbReference>
<dbReference type="AlphaFoldDB" id="F4ZLT6"/>
<dbReference type="GO" id="GO:0016757">
    <property type="term" value="F:glycosyltransferase activity"/>
    <property type="evidence" value="ECO:0007669"/>
    <property type="project" value="InterPro"/>
</dbReference>
<dbReference type="InterPro" id="IPR001296">
    <property type="entry name" value="Glyco_trans_1"/>
</dbReference>
<feature type="coiled-coil region" evidence="1">
    <location>
        <begin position="74"/>
        <end position="101"/>
    </location>
</feature>
<evidence type="ECO:0000259" key="2">
    <source>
        <dbReference type="Pfam" id="PF00534"/>
    </source>
</evidence>
<keyword evidence="1" id="KW-0175">Coiled coil</keyword>
<sequence length="389" mass="46475">MKILFLHKWLVMGGIERILINYLQLLHCVPNLEIELIIAFDTEDNVFHNEVPHNIKTYYIFDKKHFIDYNKLYQNRKKSILSRLKQKLEKFKEKKKCKNRVDEIIHANNYDVIINFSNHFDPYLDFNKIKQPIIRWQHLALNKNSPHYIKEIQWLKKYNRIITICDEMSRQIENEANVPRDKIKRLFNPIHTEKIIEKANLVRKEELNIDFPYLVQVSRLDKVKRHIDLINVYSELVKQGIKEKLYIIGNGEEYKNLQKEIDRLKLEKRCILLGEIKNPYPYIKHATLFLHTSEREGLPTVLLESLILNTPVVAMDCPTGPKEILNNGKCGALIPLGNLERFTEKTYEILNSPTMINEYQHEIKKYIHIFSEEQIRKEFVEILKKLIYK</sequence>
<reference evidence="3" key="1">
    <citation type="journal article" date="2011" name="J. Vet. Diagn. Invest.">
        <title>Nucleotide sequence and polymerase chain reaction/restriction fragment length polymorphism analyses of the genes involved in biosynthesis of the lipopolysaccharide of Pasteurella multocida.</title>
        <authorList>
            <person name="Tsai Y.-C."/>
            <person name="Shien J.-H."/>
            <person name="Wu H.-R."/>
            <person name="Shieh H.K."/>
            <person name="Chang P.-C."/>
        </authorList>
    </citation>
    <scope>NUCLEOTIDE SEQUENCE</scope>
    <source>
        <strain evidence="3">P1591</strain>
    </source>
</reference>
<reference evidence="4" key="2">
    <citation type="journal article" date="2013" name="Glycobiology">
        <title>Structure and biosynthetic locus of the lipopolysaccharide outer core produced by Pasteurella multocida serovars 8 and 13 and the identification of a novel phospho-glycero moiety.</title>
        <authorList>
            <person name="Harper M."/>
            <person name="St Michael F."/>
            <person name="Vinogradov E."/>
            <person name="John M."/>
            <person name="Steen J.A."/>
            <person name="van Dorsten L."/>
            <person name="Boyce J.D."/>
            <person name="Adler B."/>
            <person name="Cox A.D."/>
        </authorList>
    </citation>
    <scope>NUCLEOTIDE SEQUENCE</scope>
    <source>
        <strain evidence="4">P1581</strain>
        <strain evidence="5">P1591</strain>
    </source>
</reference>
<protein>
    <submittedName>
        <fullName evidence="4">Putative galactose-1,3-transferase</fullName>
    </submittedName>
</protein>
<proteinExistence type="predicted"/>
<dbReference type="Gene3D" id="3.40.50.2000">
    <property type="entry name" value="Glycogen Phosphorylase B"/>
    <property type="match status" value="2"/>
</dbReference>
<evidence type="ECO:0000313" key="4">
    <source>
        <dbReference type="EMBL" id="AFY10919.1"/>
    </source>
</evidence>
<keyword evidence="4" id="KW-0808">Transferase</keyword>
<evidence type="ECO:0000313" key="3">
    <source>
        <dbReference type="EMBL" id="AEC04667.1"/>
    </source>
</evidence>